<evidence type="ECO:0000256" key="7">
    <source>
        <dbReference type="SAM" id="Phobius"/>
    </source>
</evidence>
<dbReference type="STRING" id="1838286.Verru16b_00691"/>
<dbReference type="EMBL" id="CP016094">
    <property type="protein sequence ID" value="AOS43639.1"/>
    <property type="molecule type" value="Genomic_DNA"/>
</dbReference>
<keyword evidence="4 7" id="KW-0812">Transmembrane</keyword>
<organism evidence="9 10">
    <name type="scientific">Lacunisphaera limnophila</name>
    <dbReference type="NCBI Taxonomy" id="1838286"/>
    <lineage>
        <taxon>Bacteria</taxon>
        <taxon>Pseudomonadati</taxon>
        <taxon>Verrucomicrobiota</taxon>
        <taxon>Opitutia</taxon>
        <taxon>Opitutales</taxon>
        <taxon>Opitutaceae</taxon>
        <taxon>Lacunisphaera</taxon>
    </lineage>
</organism>
<proteinExistence type="predicted"/>
<dbReference type="AlphaFoldDB" id="A0A1D8ARZ8"/>
<dbReference type="OrthoDB" id="9806984at2"/>
<keyword evidence="10" id="KW-1185">Reference proteome</keyword>
<evidence type="ECO:0000256" key="4">
    <source>
        <dbReference type="ARBA" id="ARBA00022692"/>
    </source>
</evidence>
<dbReference type="Proteomes" id="UP000095228">
    <property type="component" value="Chromosome"/>
</dbReference>
<sequence>MSDSPAPSSRFAGFLVWLVPLTALVVSGWLLVRQHRDRGPVIEIAFANGAGLEAGKTPLVHKGVVVGTVMEVGLNPRLDGVTVRVQLDGTARPLAVEGSEFWLLRPEIGLSGVHGLETLLSGARLSVRAGVGRPAMRFQGLDRAPAGEGLQPGHKIVLRTDKLNSLQPGSPVLFREVKVGVVEDHRLADDATHVLVTLRIFRPYDRLVRSDTHFWNSGGLSMKLGLLGAQVHTNSLESLITGGVAFATPDNTTSDPVPEGTVFPLYDDAEKAWLKWAPKLPLGPDPR</sequence>
<evidence type="ECO:0000313" key="10">
    <source>
        <dbReference type="Proteomes" id="UP000095228"/>
    </source>
</evidence>
<reference evidence="9 10" key="1">
    <citation type="submission" date="2016-06" db="EMBL/GenBank/DDBJ databases">
        <title>Three novel species with peptidoglycan cell walls form the new genus Lacunisphaera gen. nov. in the family Opitutaceae of the verrucomicrobial subdivision 4.</title>
        <authorList>
            <person name="Rast P."/>
            <person name="Gloeckner I."/>
            <person name="Jogler M."/>
            <person name="Boedeker C."/>
            <person name="Jeske O."/>
            <person name="Wiegand S."/>
            <person name="Reinhardt R."/>
            <person name="Schumann P."/>
            <person name="Rohde M."/>
            <person name="Spring S."/>
            <person name="Gloeckner F.O."/>
            <person name="Jogler C."/>
        </authorList>
    </citation>
    <scope>NUCLEOTIDE SEQUENCE [LARGE SCALE GENOMIC DNA]</scope>
    <source>
        <strain evidence="9 10">IG16b</strain>
    </source>
</reference>
<dbReference type="InterPro" id="IPR003399">
    <property type="entry name" value="Mce/MlaD"/>
</dbReference>
<dbReference type="GO" id="GO:0005886">
    <property type="term" value="C:plasma membrane"/>
    <property type="evidence" value="ECO:0007669"/>
    <property type="project" value="UniProtKB-SubCell"/>
</dbReference>
<feature type="transmembrane region" description="Helical" evidence="7">
    <location>
        <begin position="12"/>
        <end position="32"/>
    </location>
</feature>
<evidence type="ECO:0000256" key="6">
    <source>
        <dbReference type="ARBA" id="ARBA00023136"/>
    </source>
</evidence>
<evidence type="ECO:0000256" key="5">
    <source>
        <dbReference type="ARBA" id="ARBA00022989"/>
    </source>
</evidence>
<gene>
    <name evidence="9" type="primary">pqiB_2</name>
    <name evidence="9" type="ORF">Verru16b_00691</name>
</gene>
<dbReference type="InterPro" id="IPR051800">
    <property type="entry name" value="PqiA-PqiB_transport"/>
</dbReference>
<accession>A0A1D8ARZ8</accession>
<evidence type="ECO:0000259" key="8">
    <source>
        <dbReference type="Pfam" id="PF02470"/>
    </source>
</evidence>
<keyword evidence="5 7" id="KW-1133">Transmembrane helix</keyword>
<evidence type="ECO:0000256" key="3">
    <source>
        <dbReference type="ARBA" id="ARBA00022519"/>
    </source>
</evidence>
<evidence type="ECO:0000256" key="1">
    <source>
        <dbReference type="ARBA" id="ARBA00004533"/>
    </source>
</evidence>
<comment type="subcellular location">
    <subcellularLocation>
        <location evidence="1">Cell inner membrane</location>
    </subcellularLocation>
</comment>
<evidence type="ECO:0000256" key="2">
    <source>
        <dbReference type="ARBA" id="ARBA00022475"/>
    </source>
</evidence>
<evidence type="ECO:0000313" key="9">
    <source>
        <dbReference type="EMBL" id="AOS43639.1"/>
    </source>
</evidence>
<name>A0A1D8ARZ8_9BACT</name>
<dbReference type="RefSeq" id="WP_069960969.1">
    <property type="nucleotide sequence ID" value="NZ_CP016094.1"/>
</dbReference>
<protein>
    <submittedName>
        <fullName evidence="9">Paraquat-inducible protein B</fullName>
    </submittedName>
</protein>
<dbReference type="PANTHER" id="PTHR30462">
    <property type="entry name" value="INTERMEMBRANE TRANSPORT PROTEIN PQIB-RELATED"/>
    <property type="match status" value="1"/>
</dbReference>
<keyword evidence="2" id="KW-1003">Cell membrane</keyword>
<dbReference type="KEGG" id="obg:Verru16b_00691"/>
<feature type="domain" description="Mce/MlaD" evidence="8">
    <location>
        <begin position="39"/>
        <end position="94"/>
    </location>
</feature>
<feature type="domain" description="Mce/MlaD" evidence="8">
    <location>
        <begin position="153"/>
        <end position="231"/>
    </location>
</feature>
<dbReference type="PANTHER" id="PTHR30462:SF0">
    <property type="entry name" value="INTERMEMBRANE TRANSPORT PROTEIN YEBT"/>
    <property type="match status" value="1"/>
</dbReference>
<dbReference type="Pfam" id="PF02470">
    <property type="entry name" value="MlaD"/>
    <property type="match status" value="2"/>
</dbReference>
<keyword evidence="3" id="KW-0997">Cell inner membrane</keyword>
<keyword evidence="6 7" id="KW-0472">Membrane</keyword>